<reference evidence="2" key="1">
    <citation type="journal article" date="2020" name="Stud. Mycol.">
        <title>101 Dothideomycetes genomes: a test case for predicting lifestyles and emergence of pathogens.</title>
        <authorList>
            <person name="Haridas S."/>
            <person name="Albert R."/>
            <person name="Binder M."/>
            <person name="Bloem J."/>
            <person name="Labutti K."/>
            <person name="Salamov A."/>
            <person name="Andreopoulos B."/>
            <person name="Baker S."/>
            <person name="Barry K."/>
            <person name="Bills G."/>
            <person name="Bluhm B."/>
            <person name="Cannon C."/>
            <person name="Castanera R."/>
            <person name="Culley D."/>
            <person name="Daum C."/>
            <person name="Ezra D."/>
            <person name="Gonzalez J."/>
            <person name="Henrissat B."/>
            <person name="Kuo A."/>
            <person name="Liang C."/>
            <person name="Lipzen A."/>
            <person name="Lutzoni F."/>
            <person name="Magnuson J."/>
            <person name="Mondo S."/>
            <person name="Nolan M."/>
            <person name="Ohm R."/>
            <person name="Pangilinan J."/>
            <person name="Park H.-J."/>
            <person name="Ramirez L."/>
            <person name="Alfaro M."/>
            <person name="Sun H."/>
            <person name="Tritt A."/>
            <person name="Yoshinaga Y."/>
            <person name="Zwiers L.-H."/>
            <person name="Turgeon B."/>
            <person name="Goodwin S."/>
            <person name="Spatafora J."/>
            <person name="Crous P."/>
            <person name="Grigoriev I."/>
        </authorList>
    </citation>
    <scope>NUCLEOTIDE SEQUENCE</scope>
    <source>
        <strain evidence="2">CBS 122367</strain>
    </source>
</reference>
<keyword evidence="3" id="KW-1185">Reference proteome</keyword>
<dbReference type="Proteomes" id="UP000799291">
    <property type="component" value="Unassembled WGS sequence"/>
</dbReference>
<feature type="compositionally biased region" description="Polar residues" evidence="1">
    <location>
        <begin position="85"/>
        <end position="111"/>
    </location>
</feature>
<dbReference type="AlphaFoldDB" id="A0A6G1IHY0"/>
<accession>A0A6G1IHY0</accession>
<protein>
    <submittedName>
        <fullName evidence="2">Uncharacterized protein</fullName>
    </submittedName>
</protein>
<name>A0A6G1IHY0_9PLEO</name>
<feature type="region of interest" description="Disordered" evidence="1">
    <location>
        <begin position="62"/>
        <end position="123"/>
    </location>
</feature>
<feature type="region of interest" description="Disordered" evidence="1">
    <location>
        <begin position="20"/>
        <end position="47"/>
    </location>
</feature>
<evidence type="ECO:0000313" key="3">
    <source>
        <dbReference type="Proteomes" id="UP000799291"/>
    </source>
</evidence>
<dbReference type="EMBL" id="MU005618">
    <property type="protein sequence ID" value="KAF2677822.1"/>
    <property type="molecule type" value="Genomic_DNA"/>
</dbReference>
<organism evidence="2 3">
    <name type="scientific">Lentithecium fluviatile CBS 122367</name>
    <dbReference type="NCBI Taxonomy" id="1168545"/>
    <lineage>
        <taxon>Eukaryota</taxon>
        <taxon>Fungi</taxon>
        <taxon>Dikarya</taxon>
        <taxon>Ascomycota</taxon>
        <taxon>Pezizomycotina</taxon>
        <taxon>Dothideomycetes</taxon>
        <taxon>Pleosporomycetidae</taxon>
        <taxon>Pleosporales</taxon>
        <taxon>Massarineae</taxon>
        <taxon>Lentitheciaceae</taxon>
        <taxon>Lentithecium</taxon>
    </lineage>
</organism>
<evidence type="ECO:0000256" key="1">
    <source>
        <dbReference type="SAM" id="MobiDB-lite"/>
    </source>
</evidence>
<sequence length="318" mass="35839">MLRGFRNWIAGPLRCKRVRVDTPPDRQLRGATTGEGEPPSGNEYQDRMSLISAQGLILEEARERRRRDDNRGASDRSTGSPVARRTTTASPTTNGIHPTTSPANRLTNGVNHSGDPQEPWPCPMRHQRASIVTRPLREPYFLEGRTNIECTHLTESIIASFSRPVADMAPQQREALASFRRSVSQGLLSADALGALDCRRTLPPIDMDTLCEWLNRIFFLGLATGYNFVWMSEEPARETAYCRLRGSSWPPEIEMYPLAREFQDGRELLAQSRITSLTVILLRLVFKQWGCTYCPTWEPNFGVAGSLRPGHLKDFPVE</sequence>
<proteinExistence type="predicted"/>
<feature type="compositionally biased region" description="Basic and acidic residues" evidence="1">
    <location>
        <begin position="62"/>
        <end position="74"/>
    </location>
</feature>
<gene>
    <name evidence="2" type="ORF">K458DRAFT_395630</name>
</gene>
<evidence type="ECO:0000313" key="2">
    <source>
        <dbReference type="EMBL" id="KAF2677822.1"/>
    </source>
</evidence>